<dbReference type="InterPro" id="IPR001164">
    <property type="entry name" value="ArfGAP_dom"/>
</dbReference>
<comment type="caution">
    <text evidence="8">The sequence shown here is derived from an EMBL/GenBank/DDBJ whole genome shotgun (WGS) entry which is preliminary data.</text>
</comment>
<keyword evidence="3 5" id="KW-0863">Zinc-finger</keyword>
<dbReference type="GO" id="GO:0000139">
    <property type="term" value="C:Golgi membrane"/>
    <property type="evidence" value="ECO:0007669"/>
    <property type="project" value="TreeGrafter"/>
</dbReference>
<dbReference type="CDD" id="cd08830">
    <property type="entry name" value="ArfGap_ArfGap1"/>
    <property type="match status" value="1"/>
</dbReference>
<gene>
    <name evidence="8" type="ORF">AYI70_g11917</name>
</gene>
<dbReference type="Proteomes" id="UP000187283">
    <property type="component" value="Unassembled WGS sequence"/>
</dbReference>
<dbReference type="Gene3D" id="1.10.220.150">
    <property type="entry name" value="Arf GTPase activating protein"/>
    <property type="match status" value="1"/>
</dbReference>
<dbReference type="STRING" id="133412.A0A1R1WZR4"/>
<dbReference type="PROSITE" id="PS50115">
    <property type="entry name" value="ARFGAP"/>
    <property type="match status" value="1"/>
</dbReference>
<feature type="region of interest" description="Disordered" evidence="6">
    <location>
        <begin position="166"/>
        <end position="244"/>
    </location>
</feature>
<organism evidence="8 9">
    <name type="scientific">Smittium culicis</name>
    <dbReference type="NCBI Taxonomy" id="133412"/>
    <lineage>
        <taxon>Eukaryota</taxon>
        <taxon>Fungi</taxon>
        <taxon>Fungi incertae sedis</taxon>
        <taxon>Zoopagomycota</taxon>
        <taxon>Kickxellomycotina</taxon>
        <taxon>Harpellomycetes</taxon>
        <taxon>Harpellales</taxon>
        <taxon>Legeriomycetaceae</taxon>
        <taxon>Smittium</taxon>
    </lineage>
</organism>
<feature type="compositionally biased region" description="Polar residues" evidence="6">
    <location>
        <begin position="226"/>
        <end position="238"/>
    </location>
</feature>
<evidence type="ECO:0000313" key="8">
    <source>
        <dbReference type="EMBL" id="OMJ07861.1"/>
    </source>
</evidence>
<keyword evidence="4" id="KW-0862">Zinc</keyword>
<feature type="compositionally biased region" description="Basic and acidic residues" evidence="6">
    <location>
        <begin position="191"/>
        <end position="200"/>
    </location>
</feature>
<dbReference type="GO" id="GO:0005096">
    <property type="term" value="F:GTPase activator activity"/>
    <property type="evidence" value="ECO:0007669"/>
    <property type="project" value="UniProtKB-KW"/>
</dbReference>
<dbReference type="GO" id="GO:0032012">
    <property type="term" value="P:regulation of ARF protein signal transduction"/>
    <property type="evidence" value="ECO:0007669"/>
    <property type="project" value="TreeGrafter"/>
</dbReference>
<evidence type="ECO:0000259" key="7">
    <source>
        <dbReference type="PROSITE" id="PS50115"/>
    </source>
</evidence>
<feature type="compositionally biased region" description="Polar residues" evidence="6">
    <location>
        <begin position="367"/>
        <end position="379"/>
    </location>
</feature>
<dbReference type="AlphaFoldDB" id="A0A1R1WZR4"/>
<dbReference type="SMART" id="SM00105">
    <property type="entry name" value="ArfGap"/>
    <property type="match status" value="1"/>
</dbReference>
<dbReference type="SUPFAM" id="SSF57863">
    <property type="entry name" value="ArfGap/RecO-like zinc finger"/>
    <property type="match status" value="1"/>
</dbReference>
<dbReference type="EMBL" id="LSSN01005949">
    <property type="protein sequence ID" value="OMJ07861.1"/>
    <property type="molecule type" value="Genomic_DNA"/>
</dbReference>
<evidence type="ECO:0000256" key="3">
    <source>
        <dbReference type="ARBA" id="ARBA00022771"/>
    </source>
</evidence>
<evidence type="ECO:0000256" key="2">
    <source>
        <dbReference type="ARBA" id="ARBA00022723"/>
    </source>
</evidence>
<keyword evidence="9" id="KW-1185">Reference proteome</keyword>
<dbReference type="PANTHER" id="PTHR46395:SF1">
    <property type="entry name" value="ADP-RIBOSYLATION FACTOR GTPASE-ACTIVATING PROTEIN 1"/>
    <property type="match status" value="1"/>
</dbReference>
<dbReference type="GO" id="GO:0008270">
    <property type="term" value="F:zinc ion binding"/>
    <property type="evidence" value="ECO:0007669"/>
    <property type="project" value="UniProtKB-KW"/>
</dbReference>
<evidence type="ECO:0000256" key="6">
    <source>
        <dbReference type="SAM" id="MobiDB-lite"/>
    </source>
</evidence>
<evidence type="ECO:0000313" key="9">
    <source>
        <dbReference type="Proteomes" id="UP000187283"/>
    </source>
</evidence>
<reference evidence="8 9" key="1">
    <citation type="submission" date="2017-01" db="EMBL/GenBank/DDBJ databases">
        <authorList>
            <person name="Mah S.A."/>
            <person name="Swanson W.J."/>
            <person name="Moy G.W."/>
            <person name="Vacquier V.D."/>
        </authorList>
    </citation>
    <scope>NUCLEOTIDE SEQUENCE [LARGE SCALE GENOMIC DNA]</scope>
    <source>
        <strain evidence="8 9">GSMNP</strain>
    </source>
</reference>
<dbReference type="Pfam" id="PF01412">
    <property type="entry name" value="ArfGap"/>
    <property type="match status" value="1"/>
</dbReference>
<dbReference type="OrthoDB" id="983479at2759"/>
<dbReference type="GO" id="GO:0030100">
    <property type="term" value="P:regulation of endocytosis"/>
    <property type="evidence" value="ECO:0007669"/>
    <property type="project" value="TreeGrafter"/>
</dbReference>
<accession>A0A1R1WZR4</accession>
<feature type="region of interest" description="Disordered" evidence="6">
    <location>
        <begin position="336"/>
        <end position="404"/>
    </location>
</feature>
<dbReference type="PRINTS" id="PR00405">
    <property type="entry name" value="REVINTRACTNG"/>
</dbReference>
<proteinExistence type="predicted"/>
<evidence type="ECO:0000256" key="1">
    <source>
        <dbReference type="ARBA" id="ARBA00022468"/>
    </source>
</evidence>
<evidence type="ECO:0000256" key="4">
    <source>
        <dbReference type="ARBA" id="ARBA00022833"/>
    </source>
</evidence>
<feature type="compositionally biased region" description="Low complexity" evidence="6">
    <location>
        <begin position="382"/>
        <end position="394"/>
    </location>
</feature>
<keyword evidence="1" id="KW-0343">GTPase activation</keyword>
<dbReference type="FunFam" id="1.10.220.150:FF:000014">
    <property type="entry name" value="ADP-ribosylation factor GTPase-activating protein"/>
    <property type="match status" value="1"/>
</dbReference>
<feature type="region of interest" description="Disordered" evidence="6">
    <location>
        <begin position="121"/>
        <end position="149"/>
    </location>
</feature>
<sequence>MSDPAVKKALLELQRKDGNKTCIDCNAPNPMWASVTLTTFFCLNCSGQHRGLGVHLSFVRSVNMDKWTSEQIKRMELGGNKKALEFFKSQPDYSQDMGIKEKYTSRFADLWRQKITAEFEGRSWSAPPPSAPTTQLSRTSSNSSTTRLYSKTSLNSNKFGSSLNLSRSGSYSGFGRDSSSETPQSDSNHPITEKEKKELYFSKLGAANRERPDNLPPSQGGRYTGFGSSATPQQNRGNSGFDPREIVEDPSAALYKGFSFLTTGAIAAIGTIGNVAGSINENYIKPTTEKVLDPNFRNEVAGYVSHIGKNVEIQASRGISEISKIAGIGKAQGNGFNSSRTYGGYGNNSRNEFDDDDDNDNSDFYNQHSGSSNNNNVNKQLPKVNSSNSVPKKNNSWDDEWDNF</sequence>
<feature type="domain" description="Arf-GAP" evidence="7">
    <location>
        <begin position="7"/>
        <end position="124"/>
    </location>
</feature>
<keyword evidence="2" id="KW-0479">Metal-binding</keyword>
<name>A0A1R1WZR4_9FUNG</name>
<feature type="compositionally biased region" description="Low complexity" evidence="6">
    <location>
        <begin position="132"/>
        <end position="148"/>
    </location>
</feature>
<dbReference type="PANTHER" id="PTHR46395">
    <property type="entry name" value="ADP-RIBOSYLATION FACTOR GTPASE-ACTIVATING PROTEIN 1"/>
    <property type="match status" value="1"/>
</dbReference>
<protein>
    <submittedName>
        <fullName evidence="8">ADP-ribosylation factor GTPase-activating protein GCS1</fullName>
    </submittedName>
</protein>
<feature type="compositionally biased region" description="Polar residues" evidence="6">
    <location>
        <begin position="180"/>
        <end position="190"/>
    </location>
</feature>
<dbReference type="InterPro" id="IPR037278">
    <property type="entry name" value="ARFGAP/RecO"/>
</dbReference>
<dbReference type="InterPro" id="IPR038508">
    <property type="entry name" value="ArfGAP_dom_sf"/>
</dbReference>
<evidence type="ECO:0000256" key="5">
    <source>
        <dbReference type="PROSITE-ProRule" id="PRU00288"/>
    </source>
</evidence>